<dbReference type="GO" id="GO:0030151">
    <property type="term" value="F:molybdenum ion binding"/>
    <property type="evidence" value="ECO:0007669"/>
    <property type="project" value="InterPro"/>
</dbReference>
<keyword evidence="7" id="KW-0560">Oxidoreductase</keyword>
<dbReference type="Gene3D" id="3.40.50.740">
    <property type="match status" value="1"/>
</dbReference>
<dbReference type="Gene3D" id="2.40.40.20">
    <property type="match status" value="1"/>
</dbReference>
<evidence type="ECO:0000313" key="12">
    <source>
        <dbReference type="EMBL" id="SEP87768.1"/>
    </source>
</evidence>
<gene>
    <name evidence="12" type="ORF">SAMN05444359_103110</name>
</gene>
<comment type="cofactor">
    <cofactor evidence="2">
        <name>[4Fe-4S] cluster</name>
        <dbReference type="ChEBI" id="CHEBI:49883"/>
    </cofactor>
</comment>
<evidence type="ECO:0000256" key="1">
    <source>
        <dbReference type="ARBA" id="ARBA00001942"/>
    </source>
</evidence>
<feature type="domain" description="Molybdopterin oxidoreductase" evidence="10">
    <location>
        <begin position="120"/>
        <end position="567"/>
    </location>
</feature>
<dbReference type="InterPro" id="IPR006656">
    <property type="entry name" value="Mopterin_OxRdtase"/>
</dbReference>
<dbReference type="GO" id="GO:0045333">
    <property type="term" value="P:cellular respiration"/>
    <property type="evidence" value="ECO:0007669"/>
    <property type="project" value="UniProtKB-ARBA"/>
</dbReference>
<dbReference type="Pfam" id="PF01568">
    <property type="entry name" value="Molydop_binding"/>
    <property type="match status" value="1"/>
</dbReference>
<dbReference type="GO" id="GO:0016020">
    <property type="term" value="C:membrane"/>
    <property type="evidence" value="ECO:0007669"/>
    <property type="project" value="TreeGrafter"/>
</dbReference>
<keyword evidence="8" id="KW-0408">Iron</keyword>
<keyword evidence="13" id="KW-1185">Reference proteome</keyword>
<dbReference type="CDD" id="cd02787">
    <property type="entry name" value="MopB_CT_ydeP"/>
    <property type="match status" value="1"/>
</dbReference>
<comment type="cofactor">
    <cofactor evidence="1">
        <name>Mo-bis(molybdopterin guanine dinucleotide)</name>
        <dbReference type="ChEBI" id="CHEBI:60539"/>
    </cofactor>
</comment>
<dbReference type="GO" id="GO:0051539">
    <property type="term" value="F:4 iron, 4 sulfur cluster binding"/>
    <property type="evidence" value="ECO:0007669"/>
    <property type="project" value="UniProtKB-KW"/>
</dbReference>
<evidence type="ECO:0000256" key="7">
    <source>
        <dbReference type="ARBA" id="ARBA00023002"/>
    </source>
</evidence>
<dbReference type="Proteomes" id="UP000199021">
    <property type="component" value="Unassembled WGS sequence"/>
</dbReference>
<accession>A0A1H9BHN0</accession>
<dbReference type="PIRSF" id="PIRSF000144">
    <property type="entry name" value="CbbBc"/>
    <property type="match status" value="1"/>
</dbReference>
<evidence type="ECO:0000259" key="10">
    <source>
        <dbReference type="Pfam" id="PF00384"/>
    </source>
</evidence>
<dbReference type="EMBL" id="FOFB01000003">
    <property type="protein sequence ID" value="SEP87768.1"/>
    <property type="molecule type" value="Genomic_DNA"/>
</dbReference>
<keyword evidence="9" id="KW-0411">Iron-sulfur</keyword>
<evidence type="ECO:0000256" key="9">
    <source>
        <dbReference type="ARBA" id="ARBA00023014"/>
    </source>
</evidence>
<name>A0A1H9BHN0_9BACT</name>
<dbReference type="InterPro" id="IPR050123">
    <property type="entry name" value="Prok_molybdopt-oxidoreductase"/>
</dbReference>
<reference evidence="13" key="1">
    <citation type="submission" date="2016-10" db="EMBL/GenBank/DDBJ databases">
        <authorList>
            <person name="Varghese N."/>
            <person name="Submissions S."/>
        </authorList>
    </citation>
    <scope>NUCLEOTIDE SEQUENCE [LARGE SCALE GENOMIC DNA]</scope>
    <source>
        <strain evidence="13">DSM 24740</strain>
    </source>
</reference>
<dbReference type="InterPro" id="IPR006657">
    <property type="entry name" value="MoPterin_dinucl-bd_dom"/>
</dbReference>
<dbReference type="InterPro" id="IPR009010">
    <property type="entry name" value="Asp_de-COase-like_dom_sf"/>
</dbReference>
<evidence type="ECO:0000259" key="11">
    <source>
        <dbReference type="Pfam" id="PF01568"/>
    </source>
</evidence>
<dbReference type="OrthoDB" id="9792592at2"/>
<dbReference type="InterPro" id="IPR041953">
    <property type="entry name" value="YdeP_MopB"/>
</dbReference>
<keyword evidence="6" id="KW-0479">Metal-binding</keyword>
<dbReference type="NCBIfam" id="TIGR01701">
    <property type="entry name" value="Fdhalpha-like"/>
    <property type="match status" value="1"/>
</dbReference>
<organism evidence="12 13">
    <name type="scientific">Neolewinella agarilytica</name>
    <dbReference type="NCBI Taxonomy" id="478744"/>
    <lineage>
        <taxon>Bacteria</taxon>
        <taxon>Pseudomonadati</taxon>
        <taxon>Bacteroidota</taxon>
        <taxon>Saprospiria</taxon>
        <taxon>Saprospirales</taxon>
        <taxon>Lewinellaceae</taxon>
        <taxon>Neolewinella</taxon>
    </lineage>
</organism>
<dbReference type="RefSeq" id="WP_090165543.1">
    <property type="nucleotide sequence ID" value="NZ_FOFB01000003.1"/>
</dbReference>
<dbReference type="Pfam" id="PF00384">
    <property type="entry name" value="Molybdopterin"/>
    <property type="match status" value="1"/>
</dbReference>
<dbReference type="GO" id="GO:0008863">
    <property type="term" value="F:formate dehydrogenase (NAD+) activity"/>
    <property type="evidence" value="ECO:0007669"/>
    <property type="project" value="InterPro"/>
</dbReference>
<dbReference type="Gene3D" id="3.40.228.10">
    <property type="entry name" value="Dimethylsulfoxide Reductase, domain 2"/>
    <property type="match status" value="1"/>
</dbReference>
<sequence length="762" mass="84149">MPNELTPERLKGLELREPYDYAAGISGVKVSLQHVNEYMNFGEGMHALLKLNQKDGFDCPGCAWPDPDGRRSPVAEYCENGAKAIAEEATKNRATPEWFAQHSIDELGDMTDFELGKSGRITQPMYLAPGATHYTPVSWDDAFGIIANELNGLDSPDEAIFYTSGRASNEAAFLYQLFVRQFGTNNLPDCSNMCHESTGTALSKVIGIGKGTTTLQDLHEADLIIMLGQNPGTNHPRQLSALKTCKDNGGRIISVNPLPETGLMRFVDPQDPINILKRGTKLTDLFLQVRINEDMSLVRAICKILWEKEKEAPGTVFDQEFIEQHTAGYEAWTNMLEATDLEQCISGCGIDRDQIEEAAGLIHGSEKIVLCYAMGLTQHENSVDVIKEMVNLLLLKGSIGKPGAGICPVRGHSNVQGDRTVGVWEKLKPELRDALRAHFNFEPPEKDGYDVVNSIKAMGEGRAKVFFGLGGNFLSATPDTVYTAKGLRQCKLTVHISTKPNRSHVVHGEQALILPCLGRTETDIRAQGEQFVSCENSMGVVQMSKGVLKPAGENLRSEVAIICGLASKTLGARSQVQWKDMSNDYDNVRDAIAACVPGFERYNERVREPAGFYLPNGPRNRRFGTEDGKAHFTVSPLSCHILEPGEYLMMTVRSHDQYNTTIYGMHDRYRGIHNERRIVMMNKADMAEAGLSTGDKVNLSSEYDGETRHARLFQVVPYSIPRGNIGTYFPEANTLVPITRTARGSNTPISKSVRVRITALTD</sequence>
<evidence type="ECO:0000256" key="2">
    <source>
        <dbReference type="ARBA" id="ARBA00001966"/>
    </source>
</evidence>
<dbReference type="STRING" id="478744.SAMN05444359_103110"/>
<feature type="domain" description="Molybdopterin dinucleotide-binding" evidence="11">
    <location>
        <begin position="648"/>
        <end position="751"/>
    </location>
</feature>
<evidence type="ECO:0000256" key="6">
    <source>
        <dbReference type="ARBA" id="ARBA00022723"/>
    </source>
</evidence>
<dbReference type="PANTHER" id="PTHR43105:SF4">
    <property type="entry name" value="PROTEIN YDEP"/>
    <property type="match status" value="1"/>
</dbReference>
<evidence type="ECO:0000313" key="13">
    <source>
        <dbReference type="Proteomes" id="UP000199021"/>
    </source>
</evidence>
<dbReference type="AlphaFoldDB" id="A0A1H9BHN0"/>
<comment type="similarity">
    <text evidence="3">Belongs to the prokaryotic molybdopterin-containing oxidoreductase family.</text>
</comment>
<evidence type="ECO:0000256" key="5">
    <source>
        <dbReference type="ARBA" id="ARBA00022505"/>
    </source>
</evidence>
<evidence type="ECO:0000256" key="4">
    <source>
        <dbReference type="ARBA" id="ARBA00022485"/>
    </source>
</evidence>
<evidence type="ECO:0000256" key="8">
    <source>
        <dbReference type="ARBA" id="ARBA00023004"/>
    </source>
</evidence>
<dbReference type="InterPro" id="IPR010046">
    <property type="entry name" value="Mopterin_OxRdtse_a_bac"/>
</dbReference>
<proteinExistence type="inferred from homology"/>
<dbReference type="SUPFAM" id="SSF50692">
    <property type="entry name" value="ADC-like"/>
    <property type="match status" value="1"/>
</dbReference>
<dbReference type="InterPro" id="IPR037951">
    <property type="entry name" value="MopB_CT_YdeP"/>
</dbReference>
<evidence type="ECO:0000256" key="3">
    <source>
        <dbReference type="ARBA" id="ARBA00010312"/>
    </source>
</evidence>
<dbReference type="SUPFAM" id="SSF53706">
    <property type="entry name" value="Formate dehydrogenase/DMSO reductase, domains 1-3"/>
    <property type="match status" value="1"/>
</dbReference>
<dbReference type="InParanoid" id="A0A1H9BHN0"/>
<dbReference type="PANTHER" id="PTHR43105">
    <property type="entry name" value="RESPIRATORY NITRATE REDUCTASE"/>
    <property type="match status" value="1"/>
</dbReference>
<protein>
    <submittedName>
        <fullName evidence="12">Oxidoreductase alpha (Molybdopterin) subunit</fullName>
    </submittedName>
</protein>
<dbReference type="CDD" id="cd02767">
    <property type="entry name" value="MopB_ydeP"/>
    <property type="match status" value="1"/>
</dbReference>
<keyword evidence="5" id="KW-0500">Molybdenum</keyword>
<dbReference type="GO" id="GO:0043546">
    <property type="term" value="F:molybdopterin cofactor binding"/>
    <property type="evidence" value="ECO:0007669"/>
    <property type="project" value="InterPro"/>
</dbReference>
<keyword evidence="4" id="KW-0004">4Fe-4S</keyword>